<evidence type="ECO:0000256" key="3">
    <source>
        <dbReference type="ARBA" id="ARBA00022692"/>
    </source>
</evidence>
<organism evidence="9 10">
    <name type="scientific">Chitinimonas viridis</name>
    <dbReference type="NCBI Taxonomy" id="664880"/>
    <lineage>
        <taxon>Bacteria</taxon>
        <taxon>Pseudomonadati</taxon>
        <taxon>Pseudomonadota</taxon>
        <taxon>Betaproteobacteria</taxon>
        <taxon>Neisseriales</taxon>
        <taxon>Chitinibacteraceae</taxon>
        <taxon>Chitinimonas</taxon>
    </lineage>
</organism>
<dbReference type="InterPro" id="IPR011701">
    <property type="entry name" value="MFS"/>
</dbReference>
<comment type="caution">
    <text evidence="9">The sequence shown here is derived from an EMBL/GenBank/DDBJ whole genome shotgun (WGS) entry which is preliminary data.</text>
</comment>
<evidence type="ECO:0000256" key="1">
    <source>
        <dbReference type="ARBA" id="ARBA00004141"/>
    </source>
</evidence>
<evidence type="ECO:0000313" key="10">
    <source>
        <dbReference type="Proteomes" id="UP001180081"/>
    </source>
</evidence>
<dbReference type="Proteomes" id="UP001180081">
    <property type="component" value="Unassembled WGS sequence"/>
</dbReference>
<evidence type="ECO:0000256" key="2">
    <source>
        <dbReference type="ARBA" id="ARBA00008432"/>
    </source>
</evidence>
<feature type="transmembrane region" description="Helical" evidence="7">
    <location>
        <begin position="78"/>
        <end position="99"/>
    </location>
</feature>
<feature type="transmembrane region" description="Helical" evidence="7">
    <location>
        <begin position="277"/>
        <end position="293"/>
    </location>
</feature>
<evidence type="ECO:0000256" key="5">
    <source>
        <dbReference type="ARBA" id="ARBA00023063"/>
    </source>
</evidence>
<reference evidence="9" key="1">
    <citation type="journal article" date="2014" name="Int. J. Syst. Evol. Microbiol.">
        <title>Complete genome of a new Firmicutes species belonging to the dominant human colonic microbiota ('Ruminococcus bicirculans') reveals two chromosomes and a selective capacity to utilize plant glucans.</title>
        <authorList>
            <consortium name="NISC Comparative Sequencing Program"/>
            <person name="Wegmann U."/>
            <person name="Louis P."/>
            <person name="Goesmann A."/>
            <person name="Henrissat B."/>
            <person name="Duncan S.H."/>
            <person name="Flint H.J."/>
        </authorList>
    </citation>
    <scope>NUCLEOTIDE SEQUENCE</scope>
    <source>
        <strain evidence="9">CECT 7703</strain>
    </source>
</reference>
<dbReference type="InterPro" id="IPR036259">
    <property type="entry name" value="MFS_trans_sf"/>
</dbReference>
<keyword evidence="5" id="KW-0534">Nitrate assimilation</keyword>
<dbReference type="RefSeq" id="WP_290331111.1">
    <property type="nucleotide sequence ID" value="NZ_JAUFPU010000002.1"/>
</dbReference>
<keyword evidence="10" id="KW-1185">Reference proteome</keyword>
<evidence type="ECO:0000313" key="9">
    <source>
        <dbReference type="EMBL" id="MDN3575450.1"/>
    </source>
</evidence>
<accession>A0ABT8B159</accession>
<dbReference type="EMBL" id="JAUFPU010000002">
    <property type="protein sequence ID" value="MDN3575450.1"/>
    <property type="molecule type" value="Genomic_DNA"/>
</dbReference>
<keyword evidence="4 7" id="KW-1133">Transmembrane helix</keyword>
<feature type="transmembrane region" description="Helical" evidence="7">
    <location>
        <begin position="362"/>
        <end position="383"/>
    </location>
</feature>
<evidence type="ECO:0000256" key="4">
    <source>
        <dbReference type="ARBA" id="ARBA00022989"/>
    </source>
</evidence>
<feature type="transmembrane region" description="Helical" evidence="7">
    <location>
        <begin position="138"/>
        <end position="156"/>
    </location>
</feature>
<feature type="transmembrane region" description="Helical" evidence="7">
    <location>
        <begin position="299"/>
        <end position="320"/>
    </location>
</feature>
<feature type="transmembrane region" description="Helical" evidence="7">
    <location>
        <begin position="162"/>
        <end position="185"/>
    </location>
</feature>
<feature type="transmembrane region" description="Helical" evidence="7">
    <location>
        <begin position="332"/>
        <end position="356"/>
    </location>
</feature>
<keyword evidence="6 7" id="KW-0472">Membrane</keyword>
<dbReference type="PROSITE" id="PS50850">
    <property type="entry name" value="MFS"/>
    <property type="match status" value="1"/>
</dbReference>
<dbReference type="PANTHER" id="PTHR23515">
    <property type="entry name" value="HIGH-AFFINITY NITRATE TRANSPORTER 2.3"/>
    <property type="match status" value="1"/>
</dbReference>
<evidence type="ECO:0000256" key="6">
    <source>
        <dbReference type="ARBA" id="ARBA00023136"/>
    </source>
</evidence>
<dbReference type="InterPro" id="IPR044772">
    <property type="entry name" value="NO3_transporter"/>
</dbReference>
<feature type="transmembrane region" description="Helical" evidence="7">
    <location>
        <begin position="212"/>
        <end position="235"/>
    </location>
</feature>
<reference evidence="9" key="2">
    <citation type="submission" date="2023-06" db="EMBL/GenBank/DDBJ databases">
        <authorList>
            <person name="Lucena T."/>
            <person name="Sun Q."/>
        </authorList>
    </citation>
    <scope>NUCLEOTIDE SEQUENCE</scope>
    <source>
        <strain evidence="9">CECT 7703</strain>
    </source>
</reference>
<gene>
    <name evidence="9" type="ORF">QWZ03_01510</name>
</gene>
<dbReference type="SUPFAM" id="SSF103473">
    <property type="entry name" value="MFS general substrate transporter"/>
    <property type="match status" value="1"/>
</dbReference>
<keyword evidence="3 7" id="KW-0812">Transmembrane</keyword>
<feature type="transmembrane region" description="Helical" evidence="7">
    <location>
        <begin position="51"/>
        <end position="71"/>
    </location>
</feature>
<dbReference type="InterPro" id="IPR020846">
    <property type="entry name" value="MFS_dom"/>
</dbReference>
<evidence type="ECO:0000259" key="8">
    <source>
        <dbReference type="PROSITE" id="PS50850"/>
    </source>
</evidence>
<feature type="domain" description="Major facilitator superfamily (MFS) profile" evidence="8">
    <location>
        <begin position="12"/>
        <end position="390"/>
    </location>
</feature>
<dbReference type="Pfam" id="PF07690">
    <property type="entry name" value="MFS_1"/>
    <property type="match status" value="1"/>
</dbReference>
<proteinExistence type="inferred from homology"/>
<comment type="similarity">
    <text evidence="2">Belongs to the major facilitator superfamily. Nitrate/nitrite porter (TC 2.A.1.8) family.</text>
</comment>
<dbReference type="Gene3D" id="1.20.1250.20">
    <property type="entry name" value="MFS general substrate transporter like domains"/>
    <property type="match status" value="1"/>
</dbReference>
<protein>
    <submittedName>
        <fullName evidence="9">Nitrate/nitrite transporter</fullName>
    </submittedName>
</protein>
<comment type="subcellular location">
    <subcellularLocation>
        <location evidence="1">Membrane</location>
        <topology evidence="1">Multi-pass membrane protein</topology>
    </subcellularLocation>
</comment>
<feature type="transmembrane region" description="Helical" evidence="7">
    <location>
        <begin position="12"/>
        <end position="39"/>
    </location>
</feature>
<feature type="transmembrane region" description="Helical" evidence="7">
    <location>
        <begin position="105"/>
        <end position="126"/>
    </location>
</feature>
<name>A0ABT8B159_9NEIS</name>
<dbReference type="CDD" id="cd17341">
    <property type="entry name" value="MFS_NRT2_like"/>
    <property type="match status" value="1"/>
</dbReference>
<sequence length="403" mass="42710">MDKGFWKAGHTPTLVSAFLYFDLSFMVWVLLGPLAVYIARDLGLSPAQKGLMVATPLLAGALLRLLMGVLVDHLKPRLAGAVGQVIVMAALLVAWLAGVHSFSQVMVLGVFLGVAGASFAVALPLASRWYPPHYQGTAMGIAGAGNSGTAIAALFAPSLAKAFGWNAVFGLVLIPLLLVFVLYLAMAKDSPNCPPAKKLSEYLGVLRDRDAWWFMFFYCVTFGGFSGLASSLTVYFNDQYGLEPVQAGFYTAMCVFAGSLMRPIGGTVADKVGGIRSLLVMYTLAAACLYLVSLDLPHAWMALMALVAGMLWLGMGNGAVFQLVPQRFRKEIGVMTGLVGMAGGIGGFLLATGLGYSKQLTGSYSLGLSLFAALALFAWVGLLSVKQRWRTTWGAAHIAGAKV</sequence>
<evidence type="ECO:0000256" key="7">
    <source>
        <dbReference type="SAM" id="Phobius"/>
    </source>
</evidence>